<organism evidence="1 2">
    <name type="scientific">Cavenderia fasciculata</name>
    <name type="common">Slime mold</name>
    <name type="synonym">Dictyostelium fasciculatum</name>
    <dbReference type="NCBI Taxonomy" id="261658"/>
    <lineage>
        <taxon>Eukaryota</taxon>
        <taxon>Amoebozoa</taxon>
        <taxon>Evosea</taxon>
        <taxon>Eumycetozoa</taxon>
        <taxon>Dictyostelia</taxon>
        <taxon>Acytosteliales</taxon>
        <taxon>Cavenderiaceae</taxon>
        <taxon>Cavenderia</taxon>
    </lineage>
</organism>
<gene>
    <name evidence="1" type="ORF">DFA_10580</name>
</gene>
<protein>
    <submittedName>
        <fullName evidence="1">Uncharacterized protein</fullName>
    </submittedName>
</protein>
<accession>F4QAL9</accession>
<sequence>MADKCNFDLYLAVVHIKEEGMLYQDRARATDIPKTGFGEAGKQSYDEPYYKVKLDSITALVKKLGGDFNPKVETGELFPKGSLGTYYLYRRALDKIEHSLDEKKYQKENERLEGNDMMTTPTPTNIMINNNINVNKSKKIDFILSYNPATYTLKSCKWSHEVWMEKINKKKRYLYLCSTSSQHQTEYPIHHSTPTCCNIYCNDLSRFKTKLSYHQHNILLLPAIIDSPVGTLDRLDVNRLI</sequence>
<dbReference type="KEGG" id="dfa:DFA_10580"/>
<keyword evidence="2" id="KW-1185">Reference proteome</keyword>
<evidence type="ECO:0000313" key="1">
    <source>
        <dbReference type="EMBL" id="EGG15738.1"/>
    </source>
</evidence>
<dbReference type="Proteomes" id="UP000007797">
    <property type="component" value="Unassembled WGS sequence"/>
</dbReference>
<evidence type="ECO:0000313" key="2">
    <source>
        <dbReference type="Proteomes" id="UP000007797"/>
    </source>
</evidence>
<dbReference type="GeneID" id="14867277"/>
<dbReference type="RefSeq" id="XP_004354484.1">
    <property type="nucleotide sequence ID" value="XM_004354432.1"/>
</dbReference>
<dbReference type="AlphaFoldDB" id="F4QAL9"/>
<name>F4QAL9_CACFS</name>
<dbReference type="EMBL" id="GL883026">
    <property type="protein sequence ID" value="EGG15738.1"/>
    <property type="molecule type" value="Genomic_DNA"/>
</dbReference>
<reference evidence="2" key="1">
    <citation type="journal article" date="2011" name="Genome Res.">
        <title>Phylogeny-wide analysis of social amoeba genomes highlights ancient origins for complex intercellular communication.</title>
        <authorList>
            <person name="Heidel A.J."/>
            <person name="Lawal H.M."/>
            <person name="Felder M."/>
            <person name="Schilde C."/>
            <person name="Helps N.R."/>
            <person name="Tunggal B."/>
            <person name="Rivero F."/>
            <person name="John U."/>
            <person name="Schleicher M."/>
            <person name="Eichinger L."/>
            <person name="Platzer M."/>
            <person name="Noegel A.A."/>
            <person name="Schaap P."/>
            <person name="Gloeckner G."/>
        </authorList>
    </citation>
    <scope>NUCLEOTIDE SEQUENCE [LARGE SCALE GENOMIC DNA]</scope>
    <source>
        <strain evidence="2">SH3</strain>
    </source>
</reference>
<proteinExistence type="predicted"/>